<keyword evidence="4" id="KW-1185">Reference proteome</keyword>
<evidence type="ECO:0000259" key="2">
    <source>
        <dbReference type="PROSITE" id="PS50853"/>
    </source>
</evidence>
<dbReference type="InterPro" id="IPR003961">
    <property type="entry name" value="FN3_dom"/>
</dbReference>
<dbReference type="Gene3D" id="2.60.40.10">
    <property type="entry name" value="Immunoglobulins"/>
    <property type="match status" value="1"/>
</dbReference>
<feature type="domain" description="Fibronectin type-III" evidence="2">
    <location>
        <begin position="1"/>
        <end position="86"/>
    </location>
</feature>
<dbReference type="InterPro" id="IPR036116">
    <property type="entry name" value="FN3_sf"/>
</dbReference>
<name>A0A1I1A0F6_9FLAO</name>
<dbReference type="InterPro" id="IPR045474">
    <property type="entry name" value="GEVED"/>
</dbReference>
<organism evidence="3 4">
    <name type="scientific">Flavobacterium swingsii</name>
    <dbReference type="NCBI Taxonomy" id="498292"/>
    <lineage>
        <taxon>Bacteria</taxon>
        <taxon>Pseudomonadati</taxon>
        <taxon>Bacteroidota</taxon>
        <taxon>Flavobacteriia</taxon>
        <taxon>Flavobacteriales</taxon>
        <taxon>Flavobacteriaceae</taxon>
        <taxon>Flavobacterium</taxon>
    </lineage>
</organism>
<dbReference type="PROSITE" id="PS50853">
    <property type="entry name" value="FN3"/>
    <property type="match status" value="1"/>
</dbReference>
<accession>A0A1I1A0F6</accession>
<protein>
    <submittedName>
        <fullName evidence="3">Por secretion system C-terminal sorting domain-containing protein</fullName>
    </submittedName>
</protein>
<dbReference type="SUPFAM" id="SSF49265">
    <property type="entry name" value="Fibronectin type III"/>
    <property type="match status" value="1"/>
</dbReference>
<feature type="non-terminal residue" evidence="3">
    <location>
        <position position="1"/>
    </location>
</feature>
<dbReference type="RefSeq" id="WP_143076495.1">
    <property type="nucleotide sequence ID" value="NZ_FOJT01000010.1"/>
</dbReference>
<dbReference type="Proteomes" id="UP000199604">
    <property type="component" value="Unassembled WGS sequence"/>
</dbReference>
<evidence type="ECO:0000313" key="4">
    <source>
        <dbReference type="Proteomes" id="UP000199604"/>
    </source>
</evidence>
<dbReference type="STRING" id="498292.SAMN05660845_0001"/>
<dbReference type="Pfam" id="PF20009">
    <property type="entry name" value="GEVED"/>
    <property type="match status" value="1"/>
</dbReference>
<dbReference type="OrthoDB" id="9808753at2"/>
<dbReference type="EMBL" id="FOJT01000010">
    <property type="protein sequence ID" value="SFB31489.1"/>
    <property type="molecule type" value="Genomic_DNA"/>
</dbReference>
<reference evidence="4" key="1">
    <citation type="submission" date="2016-10" db="EMBL/GenBank/DDBJ databases">
        <authorList>
            <person name="Varghese N."/>
            <person name="Submissions S."/>
        </authorList>
    </citation>
    <scope>NUCLEOTIDE SEQUENCE [LARGE SCALE GENOMIC DNA]</scope>
    <source>
        <strain evidence="4">DSM 21789</strain>
    </source>
</reference>
<dbReference type="InterPro" id="IPR026444">
    <property type="entry name" value="Secre_tail"/>
</dbReference>
<dbReference type="InterPro" id="IPR013783">
    <property type="entry name" value="Ig-like_fold"/>
</dbReference>
<dbReference type="Pfam" id="PF18962">
    <property type="entry name" value="Por_Secre_tail"/>
    <property type="match status" value="1"/>
</dbReference>
<dbReference type="Pfam" id="PF00041">
    <property type="entry name" value="fn3"/>
    <property type="match status" value="1"/>
</dbReference>
<dbReference type="NCBIfam" id="TIGR04183">
    <property type="entry name" value="Por_Secre_tail"/>
    <property type="match status" value="1"/>
</dbReference>
<evidence type="ECO:0000313" key="3">
    <source>
        <dbReference type="EMBL" id="SFB31489.1"/>
    </source>
</evidence>
<sequence>TTSTLSASGTTTSSTNLSWTAATDNVGVTGYNVYQNGVLKTTTTATTLVVSGLSVSTTYNFYVTAKDAVGNVSSTSNTANVTTLTAGVNYCNSTGSTAREYINRVQLGSINNLSGNNNGYGNYTTLSTSVSVGSTSSITITPAWNGMSVSEAYRVWIDYNQDGNFGSDELVFSKSKTKASSVSGSFIIPSTALVGNTRMRVSMKYNAFPTACEMFTNGEVEDYTVNITTGVTAKVGTETTDDSAKIDDSATENKEVSKLSFNLYPNPVKGETLNFSGIENNSSYRIFNLMGQQMTNGNTDNNSINVGRLMPGIYIIEITDGVSVGTKRFIKE</sequence>
<gene>
    <name evidence="3" type="ORF">SAMN05660845_0001</name>
</gene>
<proteinExistence type="predicted"/>
<keyword evidence="1" id="KW-0732">Signal</keyword>
<dbReference type="AlphaFoldDB" id="A0A1I1A0F6"/>
<evidence type="ECO:0000256" key="1">
    <source>
        <dbReference type="ARBA" id="ARBA00022729"/>
    </source>
</evidence>